<dbReference type="PANTHER" id="PTHR46268:SF15">
    <property type="entry name" value="UNIVERSAL STRESS PROTEIN HP_0031"/>
    <property type="match status" value="1"/>
</dbReference>
<evidence type="ECO:0000256" key="2">
    <source>
        <dbReference type="SAM" id="Coils"/>
    </source>
</evidence>
<dbReference type="Proteomes" id="UP000199328">
    <property type="component" value="Unassembled WGS sequence"/>
</dbReference>
<dbReference type="OrthoDB" id="9804721at2"/>
<feature type="domain" description="UspA" evidence="3">
    <location>
        <begin position="217"/>
        <end position="278"/>
    </location>
</feature>
<dbReference type="Pfam" id="PF00582">
    <property type="entry name" value="Usp"/>
    <property type="match status" value="1"/>
</dbReference>
<name>A0A1G8YP58_9RHOB</name>
<dbReference type="InterPro" id="IPR006016">
    <property type="entry name" value="UspA"/>
</dbReference>
<accession>A0A1G8YP58</accession>
<evidence type="ECO:0000313" key="5">
    <source>
        <dbReference type="Proteomes" id="UP000199328"/>
    </source>
</evidence>
<dbReference type="CDD" id="cd00293">
    <property type="entry name" value="USP-like"/>
    <property type="match status" value="1"/>
</dbReference>
<evidence type="ECO:0000313" key="4">
    <source>
        <dbReference type="EMBL" id="SDK04642.1"/>
    </source>
</evidence>
<dbReference type="PRINTS" id="PR01438">
    <property type="entry name" value="UNVRSLSTRESS"/>
</dbReference>
<dbReference type="PANTHER" id="PTHR46268">
    <property type="entry name" value="STRESS RESPONSE PROTEIN NHAX"/>
    <property type="match status" value="1"/>
</dbReference>
<dbReference type="STRING" id="990712.SAMN05216257_101407"/>
<gene>
    <name evidence="4" type="ORF">SAMN05216257_101407</name>
</gene>
<evidence type="ECO:0000259" key="3">
    <source>
        <dbReference type="Pfam" id="PF00582"/>
    </source>
</evidence>
<feature type="coiled-coil region" evidence="2">
    <location>
        <begin position="55"/>
        <end position="82"/>
    </location>
</feature>
<keyword evidence="5" id="KW-1185">Reference proteome</keyword>
<keyword evidence="2" id="KW-0175">Coiled coil</keyword>
<dbReference type="SUPFAM" id="SSF52402">
    <property type="entry name" value="Adenine nucleotide alpha hydrolases-like"/>
    <property type="match status" value="2"/>
</dbReference>
<dbReference type="Gene3D" id="3.40.50.12370">
    <property type="match status" value="1"/>
</dbReference>
<sequence>MAYKTIVTVITDFDADVAALRAGEKLARREEGHLEVICLGLDRTQPGFYFSAAEAMIIQDNLAQAQKDAEAIEERVRRELDGTDILWGLQTVTAQLASLTPFIAHAVRFADLVVLPKPYGEKRGHENEAIIEAALFNGHVPVLVMPDGQEFPDELGTVVIGWNESSEALTAVRAALPLLQAAENVSIAIVEPPAHGPDRSDPGGMLSLMLSRHGVKPEVAVLAKTLPRVSDVLLRHCDDVGAQLLVMGAYGHSRFRESILGGATRNVLENADIPVLMAH</sequence>
<dbReference type="InterPro" id="IPR006015">
    <property type="entry name" value="Universal_stress_UspA"/>
</dbReference>
<dbReference type="AlphaFoldDB" id="A0A1G8YP58"/>
<comment type="similarity">
    <text evidence="1">Belongs to the universal stress protein A family.</text>
</comment>
<dbReference type="RefSeq" id="WP_092497656.1">
    <property type="nucleotide sequence ID" value="NZ_FNFV01000001.1"/>
</dbReference>
<protein>
    <submittedName>
        <fullName evidence="4">Universal stress protein family protein</fullName>
    </submittedName>
</protein>
<proteinExistence type="inferred from homology"/>
<evidence type="ECO:0000256" key="1">
    <source>
        <dbReference type="ARBA" id="ARBA00008791"/>
    </source>
</evidence>
<organism evidence="4 5">
    <name type="scientific">Meinhardsimonia xiamenensis</name>
    <dbReference type="NCBI Taxonomy" id="990712"/>
    <lineage>
        <taxon>Bacteria</taxon>
        <taxon>Pseudomonadati</taxon>
        <taxon>Pseudomonadota</taxon>
        <taxon>Alphaproteobacteria</taxon>
        <taxon>Rhodobacterales</taxon>
        <taxon>Paracoccaceae</taxon>
        <taxon>Meinhardsimonia</taxon>
    </lineage>
</organism>
<dbReference type="EMBL" id="FNFV01000001">
    <property type="protein sequence ID" value="SDK04642.1"/>
    <property type="molecule type" value="Genomic_DNA"/>
</dbReference>
<reference evidence="5" key="1">
    <citation type="submission" date="2016-10" db="EMBL/GenBank/DDBJ databases">
        <authorList>
            <person name="Varghese N."/>
            <person name="Submissions S."/>
        </authorList>
    </citation>
    <scope>NUCLEOTIDE SEQUENCE [LARGE SCALE GENOMIC DNA]</scope>
    <source>
        <strain evidence="5">CGMCC 1.10789</strain>
    </source>
</reference>